<sequence length="290" mass="33032">MFSKSLSKNLTLQFDQKMQWMLGNTPLQNDTNIALLKKWWQYLSVPPALFSAATTQQRNCLTFSTQGQTLEVLESHANYYHQELGVAMTRLQRLETLGERWQPNTLGSWIELNTLGANAGWHAPVNLTATEILATLDEDSLNRRLFYRWTQYQPAFKGIQYGEDFSGVGIQQIELLFDATQTLVTQYHHALALADLYKVNAFPPYLQEILEHYNTTQLALSLWLTPQGVVKFGLKVYQPSVKLMLALTMLTGLSKTDETSLALIHSSFDKIAWVEVQQVTKGLVTMLELR</sequence>
<evidence type="ECO:0000313" key="1">
    <source>
        <dbReference type="EMBL" id="EAY27503.1"/>
    </source>
</evidence>
<evidence type="ECO:0000313" key="2">
    <source>
        <dbReference type="Proteomes" id="UP000004095"/>
    </source>
</evidence>
<reference evidence="1 2" key="1">
    <citation type="submission" date="2007-01" db="EMBL/GenBank/DDBJ databases">
        <authorList>
            <person name="Haygood M."/>
            <person name="Podell S."/>
            <person name="Anderson C."/>
            <person name="Hopkinson B."/>
            <person name="Roe K."/>
            <person name="Barbeau K."/>
            <person name="Gaasterland T."/>
            <person name="Ferriera S."/>
            <person name="Johnson J."/>
            <person name="Kravitz S."/>
            <person name="Beeson K."/>
            <person name="Sutton G."/>
            <person name="Rogers Y.-H."/>
            <person name="Friedman R."/>
            <person name="Frazier M."/>
            <person name="Venter J.C."/>
        </authorList>
    </citation>
    <scope>NUCLEOTIDE SEQUENCE [LARGE SCALE GENOMIC DNA]</scope>
    <source>
        <strain evidence="1 2">ATCC 23134</strain>
    </source>
</reference>
<accession>A1ZQ94</accession>
<dbReference type="EMBL" id="AAWS01000023">
    <property type="protein sequence ID" value="EAY27503.1"/>
    <property type="molecule type" value="Genomic_DNA"/>
</dbReference>
<name>A1ZQ94_MICM2</name>
<dbReference type="RefSeq" id="WP_002699525.1">
    <property type="nucleotide sequence ID" value="NZ_AAWS01000023.1"/>
</dbReference>
<keyword evidence="2" id="KW-1185">Reference proteome</keyword>
<gene>
    <name evidence="1" type="ORF">M23134_06904</name>
</gene>
<proteinExistence type="predicted"/>
<dbReference type="AlphaFoldDB" id="A1ZQ94"/>
<dbReference type="Proteomes" id="UP000004095">
    <property type="component" value="Unassembled WGS sequence"/>
</dbReference>
<organism evidence="1 2">
    <name type="scientific">Microscilla marina ATCC 23134</name>
    <dbReference type="NCBI Taxonomy" id="313606"/>
    <lineage>
        <taxon>Bacteria</taxon>
        <taxon>Pseudomonadati</taxon>
        <taxon>Bacteroidota</taxon>
        <taxon>Cytophagia</taxon>
        <taxon>Cytophagales</taxon>
        <taxon>Microscillaceae</taxon>
        <taxon>Microscilla</taxon>
    </lineage>
</organism>
<comment type="caution">
    <text evidence="1">The sequence shown here is derived from an EMBL/GenBank/DDBJ whole genome shotgun (WGS) entry which is preliminary data.</text>
</comment>
<protein>
    <submittedName>
        <fullName evidence="1">Uncharacterized protein</fullName>
    </submittedName>
</protein>